<reference evidence="2" key="2">
    <citation type="journal article" date="2011" name="Proc. Natl. Acad. Sci. U.S.A.">
        <title>Obligate biotrophy features unraveled by the genomic analysis of rust fungi.</title>
        <authorList>
            <person name="Duplessis S."/>
            <person name="Cuomo C.A."/>
            <person name="Lin Y.-C."/>
            <person name="Aerts A."/>
            <person name="Tisserant E."/>
            <person name="Veneault-Fourrey C."/>
            <person name="Joly D.L."/>
            <person name="Hacquard S."/>
            <person name="Amselem J."/>
            <person name="Cantarel B.L."/>
            <person name="Chiu R."/>
            <person name="Coutinho P.M."/>
            <person name="Feau N."/>
            <person name="Field M."/>
            <person name="Frey P."/>
            <person name="Gelhaye E."/>
            <person name="Goldberg J."/>
            <person name="Grabherr M.G."/>
            <person name="Kodira C.D."/>
            <person name="Kohler A."/>
            <person name="Kuees U."/>
            <person name="Lindquist E.A."/>
            <person name="Lucas S.M."/>
            <person name="Mago R."/>
            <person name="Mauceli E."/>
            <person name="Morin E."/>
            <person name="Murat C."/>
            <person name="Pangilinan J.L."/>
            <person name="Park R."/>
            <person name="Pearson M."/>
            <person name="Quesneville H."/>
            <person name="Rouhier N."/>
            <person name="Sakthikumar S."/>
            <person name="Salamov A.A."/>
            <person name="Schmutz J."/>
            <person name="Selles B."/>
            <person name="Shapiro H."/>
            <person name="Tanguay P."/>
            <person name="Tuskan G.A."/>
            <person name="Henrissat B."/>
            <person name="Van de Peer Y."/>
            <person name="Rouze P."/>
            <person name="Ellis J.G."/>
            <person name="Dodds P.N."/>
            <person name="Schein J.E."/>
            <person name="Zhong S."/>
            <person name="Hamelin R.C."/>
            <person name="Grigoriev I.V."/>
            <person name="Szabo L.J."/>
            <person name="Martin F."/>
        </authorList>
    </citation>
    <scope>NUCLEOTIDE SEQUENCE [LARGE SCALE GENOMIC DNA]</scope>
    <source>
        <strain evidence="2">CRL 75-36-700-3 / race SCCL</strain>
    </source>
</reference>
<protein>
    <submittedName>
        <fullName evidence="1">Uncharacterized protein</fullName>
    </submittedName>
</protein>
<dbReference type="RefSeq" id="XP_003320339.1">
    <property type="nucleotide sequence ID" value="XM_003320291.1"/>
</dbReference>
<name>E3JV45_PUCGT</name>
<evidence type="ECO:0000313" key="2">
    <source>
        <dbReference type="Proteomes" id="UP000008783"/>
    </source>
</evidence>
<sequence>MEAAPVECWEKRVADIDRNPVWLCFSTCVMPWHRRVRFKPCLCTDVREHGTKMKKAEYKESKFVTRLTWSKKCFSFVRYGPSTVLKKTLIKCPDPLFAKSSQSGGLMGLTGMGL</sequence>
<dbReference type="AlphaFoldDB" id="E3JV45"/>
<dbReference type="EMBL" id="DS178264">
    <property type="protein sequence ID" value="EFP75920.1"/>
    <property type="molecule type" value="Genomic_DNA"/>
</dbReference>
<organism evidence="1 2">
    <name type="scientific">Puccinia graminis f. sp. tritici (strain CRL 75-36-700-3 / race SCCL)</name>
    <name type="common">Black stem rust fungus</name>
    <dbReference type="NCBI Taxonomy" id="418459"/>
    <lineage>
        <taxon>Eukaryota</taxon>
        <taxon>Fungi</taxon>
        <taxon>Dikarya</taxon>
        <taxon>Basidiomycota</taxon>
        <taxon>Pucciniomycotina</taxon>
        <taxon>Pucciniomycetes</taxon>
        <taxon>Pucciniales</taxon>
        <taxon>Pucciniaceae</taxon>
        <taxon>Puccinia</taxon>
    </lineage>
</organism>
<proteinExistence type="predicted"/>
<dbReference type="InParanoid" id="E3JV45"/>
<dbReference type="KEGG" id="pgr:PGTG_01251"/>
<dbReference type="Proteomes" id="UP000008783">
    <property type="component" value="Unassembled WGS sequence"/>
</dbReference>
<gene>
    <name evidence="1" type="ORF">PGTG_01251</name>
</gene>
<dbReference type="GeneID" id="10532998"/>
<accession>E3JV45</accession>
<dbReference type="HOGENOM" id="CLU_2122269_0_0_1"/>
<reference key="1">
    <citation type="submission" date="2007-01" db="EMBL/GenBank/DDBJ databases">
        <title>The Genome Sequence of Puccinia graminis f. sp. tritici Strain CRL 75-36-700-3.</title>
        <authorList>
            <consortium name="The Broad Institute Genome Sequencing Platform"/>
            <person name="Birren B."/>
            <person name="Lander E."/>
            <person name="Galagan J."/>
            <person name="Nusbaum C."/>
            <person name="Devon K."/>
            <person name="Cuomo C."/>
            <person name="Jaffe D."/>
            <person name="Butler J."/>
            <person name="Alvarez P."/>
            <person name="Gnerre S."/>
            <person name="Grabherr M."/>
            <person name="Mauceli E."/>
            <person name="Brockman W."/>
            <person name="Young S."/>
            <person name="LaButti K."/>
            <person name="Sykes S."/>
            <person name="DeCaprio D."/>
            <person name="Crawford M."/>
            <person name="Koehrsen M."/>
            <person name="Engels R."/>
            <person name="Montgomery P."/>
            <person name="Pearson M."/>
            <person name="Howarth C."/>
            <person name="Larson L."/>
            <person name="White J."/>
            <person name="Zeng Q."/>
            <person name="Kodira C."/>
            <person name="Yandava C."/>
            <person name="Alvarado L."/>
            <person name="O'Leary S."/>
            <person name="Szabo L."/>
            <person name="Dean R."/>
            <person name="Schein J."/>
        </authorList>
    </citation>
    <scope>NUCLEOTIDE SEQUENCE</scope>
    <source>
        <strain>CRL 75-36-700-3</strain>
    </source>
</reference>
<dbReference type="VEuPathDB" id="FungiDB:PGTG_01251"/>
<keyword evidence="2" id="KW-1185">Reference proteome</keyword>
<evidence type="ECO:0000313" key="1">
    <source>
        <dbReference type="EMBL" id="EFP75920.1"/>
    </source>
</evidence>